<comment type="caution">
    <text evidence="2">The sequence shown here is derived from an EMBL/GenBank/DDBJ whole genome shotgun (WGS) entry which is preliminary data.</text>
</comment>
<name>A0ABX4PWD0_9PSED</name>
<dbReference type="EMBL" id="PHHE01000001">
    <property type="protein sequence ID" value="PKA68486.1"/>
    <property type="molecule type" value="Genomic_DNA"/>
</dbReference>
<protein>
    <recommendedName>
        <fullName evidence="4">Lysozyme inhibitor LprI N-terminal domain-containing protein</fullName>
    </recommendedName>
</protein>
<evidence type="ECO:0000256" key="1">
    <source>
        <dbReference type="SAM" id="SignalP"/>
    </source>
</evidence>
<gene>
    <name evidence="2" type="ORF">ATI02_1263</name>
</gene>
<dbReference type="RefSeq" id="WP_100845762.1">
    <property type="nucleotide sequence ID" value="NZ_PHHE01000001.1"/>
</dbReference>
<feature type="chain" id="PRO_5046994601" description="Lysozyme inhibitor LprI N-terminal domain-containing protein" evidence="1">
    <location>
        <begin position="24"/>
        <end position="337"/>
    </location>
</feature>
<dbReference type="PANTHER" id="PTHR37549:SF1">
    <property type="entry name" value="LIPOPROTEIN LPRI"/>
    <property type="match status" value="1"/>
</dbReference>
<feature type="signal peptide" evidence="1">
    <location>
        <begin position="1"/>
        <end position="23"/>
    </location>
</feature>
<keyword evidence="1" id="KW-0732">Signal</keyword>
<dbReference type="PANTHER" id="PTHR37549">
    <property type="entry name" value="LIPOPROTEIN LPRI"/>
    <property type="match status" value="1"/>
</dbReference>
<keyword evidence="3" id="KW-1185">Reference proteome</keyword>
<reference evidence="2 3" key="1">
    <citation type="submission" date="2017-11" db="EMBL/GenBank/DDBJ databases">
        <title>Genome sequencing of a diverse group of Pseudomonas species.</title>
        <authorList>
            <person name="Loper J."/>
        </authorList>
    </citation>
    <scope>NUCLEOTIDE SEQUENCE [LARGE SCALE GENOMIC DNA]</scope>
    <source>
        <strain evidence="2 3">LMG 25716</strain>
    </source>
</reference>
<evidence type="ECO:0008006" key="4">
    <source>
        <dbReference type="Google" id="ProtNLM"/>
    </source>
</evidence>
<accession>A0ABX4PWD0</accession>
<organism evidence="2 3">
    <name type="scientific">Pseudomonas baetica</name>
    <dbReference type="NCBI Taxonomy" id="674054"/>
    <lineage>
        <taxon>Bacteria</taxon>
        <taxon>Pseudomonadati</taxon>
        <taxon>Pseudomonadota</taxon>
        <taxon>Gammaproteobacteria</taxon>
        <taxon>Pseudomonadales</taxon>
        <taxon>Pseudomonadaceae</taxon>
        <taxon>Pseudomonas</taxon>
    </lineage>
</organism>
<proteinExistence type="predicted"/>
<evidence type="ECO:0000313" key="2">
    <source>
        <dbReference type="EMBL" id="PKA68486.1"/>
    </source>
</evidence>
<evidence type="ECO:0000313" key="3">
    <source>
        <dbReference type="Proteomes" id="UP000232455"/>
    </source>
</evidence>
<dbReference type="InterPro" id="IPR052755">
    <property type="entry name" value="Lysozyme_Inhibitor_LprI"/>
</dbReference>
<dbReference type="Proteomes" id="UP000232455">
    <property type="component" value="Unassembled WGS sequence"/>
</dbReference>
<sequence>MLAFTFRHALTLTSLAFASVIHASSFNCVSAASKTEKAICSTPDISGLDDKLAERWRSTLAKVPNPKVLKTDQRQWLKNRNACGDSAACLRRAYLMRLAELEHATEPFSWDATWQLIPPSSSTSATVITQRRDATHIAFDITAGEGANSGDLEGVATLKGDEAFYSEGECNLSFTPVNGVLDISPVGSGGYCSAGMGVYYTGRFVASQQPLALDYDMLSLGLARTPEENQALHKLLKDDYQRLVELSGSLMAGEPSSDVPGSQVAQMWMRGLGATGIVMHSTDARFWVLLQTYDAKGQAFLRYYTNAAQWKTRLPDALQAWNESKKSYQDLPVEFTP</sequence>